<evidence type="ECO:0000313" key="2">
    <source>
        <dbReference type="Proteomes" id="UP000813444"/>
    </source>
</evidence>
<reference evidence="1" key="1">
    <citation type="journal article" date="2021" name="Nat. Commun.">
        <title>Genetic determinants of endophytism in the Arabidopsis root mycobiome.</title>
        <authorList>
            <person name="Mesny F."/>
            <person name="Miyauchi S."/>
            <person name="Thiergart T."/>
            <person name="Pickel B."/>
            <person name="Atanasova L."/>
            <person name="Karlsson M."/>
            <person name="Huettel B."/>
            <person name="Barry K.W."/>
            <person name="Haridas S."/>
            <person name="Chen C."/>
            <person name="Bauer D."/>
            <person name="Andreopoulos W."/>
            <person name="Pangilinan J."/>
            <person name="LaButti K."/>
            <person name="Riley R."/>
            <person name="Lipzen A."/>
            <person name="Clum A."/>
            <person name="Drula E."/>
            <person name="Henrissat B."/>
            <person name="Kohler A."/>
            <person name="Grigoriev I.V."/>
            <person name="Martin F.M."/>
            <person name="Hacquard S."/>
        </authorList>
    </citation>
    <scope>NUCLEOTIDE SEQUENCE</scope>
    <source>
        <strain evidence="1">MPI-CAGE-CH-0235</strain>
    </source>
</reference>
<organism evidence="1 2">
    <name type="scientific">Stachybotrys elegans</name>
    <dbReference type="NCBI Taxonomy" id="80388"/>
    <lineage>
        <taxon>Eukaryota</taxon>
        <taxon>Fungi</taxon>
        <taxon>Dikarya</taxon>
        <taxon>Ascomycota</taxon>
        <taxon>Pezizomycotina</taxon>
        <taxon>Sordariomycetes</taxon>
        <taxon>Hypocreomycetidae</taxon>
        <taxon>Hypocreales</taxon>
        <taxon>Stachybotryaceae</taxon>
        <taxon>Stachybotrys</taxon>
    </lineage>
</organism>
<name>A0A8K0ST34_9HYPO</name>
<comment type="caution">
    <text evidence="1">The sequence shown here is derived from an EMBL/GenBank/DDBJ whole genome shotgun (WGS) entry which is preliminary data.</text>
</comment>
<accession>A0A8K0ST34</accession>
<gene>
    <name evidence="1" type="ORF">B0I35DRAFT_408841</name>
</gene>
<protein>
    <submittedName>
        <fullName evidence="1">Uncharacterized protein</fullName>
    </submittedName>
</protein>
<dbReference type="EMBL" id="JAGPNK010000006">
    <property type="protein sequence ID" value="KAH7320127.1"/>
    <property type="molecule type" value="Genomic_DNA"/>
</dbReference>
<dbReference type="AlphaFoldDB" id="A0A8K0ST34"/>
<evidence type="ECO:0000313" key="1">
    <source>
        <dbReference type="EMBL" id="KAH7320127.1"/>
    </source>
</evidence>
<keyword evidence="2" id="KW-1185">Reference proteome</keyword>
<sequence length="129" mass="15213">MASTTDIVHAYRHLYRGLLRAVIYAKPERFIVRDILRSSFRDEKAVFQPETVKRTTWFIQTAGRTRGLEHRIIKNLLRMHMAKHKELKKWRTVHARSLRSDPLKAVATPYRHFEMTLAMLNATMGIALR</sequence>
<dbReference type="Proteomes" id="UP000813444">
    <property type="component" value="Unassembled WGS sequence"/>
</dbReference>
<proteinExistence type="predicted"/>
<dbReference type="OrthoDB" id="4392610at2759"/>